<protein>
    <submittedName>
        <fullName evidence="2">Uncharacterized protein</fullName>
    </submittedName>
</protein>
<feature type="transmembrane region" description="Helical" evidence="1">
    <location>
        <begin position="86"/>
        <end position="107"/>
    </location>
</feature>
<accession>A0A167GUE5</accession>
<dbReference type="EMBL" id="KV417332">
    <property type="protein sequence ID" value="KZO90919.1"/>
    <property type="molecule type" value="Genomic_DNA"/>
</dbReference>
<dbReference type="AlphaFoldDB" id="A0A167GUE5"/>
<gene>
    <name evidence="2" type="ORF">CALVIDRAFT_542285</name>
</gene>
<evidence type="ECO:0000313" key="3">
    <source>
        <dbReference type="Proteomes" id="UP000076738"/>
    </source>
</evidence>
<keyword evidence="1" id="KW-0812">Transmembrane</keyword>
<proteinExistence type="predicted"/>
<keyword evidence="1" id="KW-0472">Membrane</keyword>
<reference evidence="2 3" key="1">
    <citation type="journal article" date="2016" name="Mol. Biol. Evol.">
        <title>Comparative Genomics of Early-Diverging Mushroom-Forming Fungi Provides Insights into the Origins of Lignocellulose Decay Capabilities.</title>
        <authorList>
            <person name="Nagy L.G."/>
            <person name="Riley R."/>
            <person name="Tritt A."/>
            <person name="Adam C."/>
            <person name="Daum C."/>
            <person name="Floudas D."/>
            <person name="Sun H."/>
            <person name="Yadav J.S."/>
            <person name="Pangilinan J."/>
            <person name="Larsson K.H."/>
            <person name="Matsuura K."/>
            <person name="Barry K."/>
            <person name="Labutti K."/>
            <person name="Kuo R."/>
            <person name="Ohm R.A."/>
            <person name="Bhattacharya S.S."/>
            <person name="Shirouzu T."/>
            <person name="Yoshinaga Y."/>
            <person name="Martin F.M."/>
            <person name="Grigoriev I.V."/>
            <person name="Hibbett D.S."/>
        </authorList>
    </citation>
    <scope>NUCLEOTIDE SEQUENCE [LARGE SCALE GENOMIC DNA]</scope>
    <source>
        <strain evidence="2 3">TUFC12733</strain>
    </source>
</reference>
<evidence type="ECO:0000256" key="1">
    <source>
        <dbReference type="SAM" id="Phobius"/>
    </source>
</evidence>
<keyword evidence="1" id="KW-1133">Transmembrane helix</keyword>
<sequence length="128" mass="14515">MLSGLRKRVNLVTGRTPGRCAFSLRTCPSRLKKVVPLGHKKEPAWLIHTGGALAWAEMNISTKDEEIAALRRDGFEAQERAQEERLFMVSVLVFAPLCYHLLCYTQILSRTSSYKHGYNICGKLRTLH</sequence>
<dbReference type="Proteomes" id="UP000076738">
    <property type="component" value="Unassembled WGS sequence"/>
</dbReference>
<name>A0A167GUE5_CALVF</name>
<keyword evidence="3" id="KW-1185">Reference proteome</keyword>
<evidence type="ECO:0000313" key="2">
    <source>
        <dbReference type="EMBL" id="KZO90919.1"/>
    </source>
</evidence>
<organism evidence="2 3">
    <name type="scientific">Calocera viscosa (strain TUFC12733)</name>
    <dbReference type="NCBI Taxonomy" id="1330018"/>
    <lineage>
        <taxon>Eukaryota</taxon>
        <taxon>Fungi</taxon>
        <taxon>Dikarya</taxon>
        <taxon>Basidiomycota</taxon>
        <taxon>Agaricomycotina</taxon>
        <taxon>Dacrymycetes</taxon>
        <taxon>Dacrymycetales</taxon>
        <taxon>Dacrymycetaceae</taxon>
        <taxon>Calocera</taxon>
    </lineage>
</organism>